<dbReference type="Gene3D" id="1.10.760.10">
    <property type="entry name" value="Cytochrome c-like domain"/>
    <property type="match status" value="3"/>
</dbReference>
<feature type="domain" description="Cytochrome c" evidence="8">
    <location>
        <begin position="328"/>
        <end position="411"/>
    </location>
</feature>
<evidence type="ECO:0000313" key="11">
    <source>
        <dbReference type="Proteomes" id="UP000032614"/>
    </source>
</evidence>
<dbReference type="GO" id="GO:0020037">
    <property type="term" value="F:heme binding"/>
    <property type="evidence" value="ECO:0007669"/>
    <property type="project" value="InterPro"/>
</dbReference>
<sequence>MSPPVFRRHWFGASQAVMFIAGICFFAASVILLGVLPGLRLERAIRNDAPVTLSAYTQAQLHGRSLYATQGCAYCHSQQVRNTVEDVRRWGPPTEAWETRYDAPQLWGTRRIGPDLARETGVRSKDWQLAHLYDPRLVVPGSVMPGYPWLFEHSAARPTRDALDLVAYLDTLGAARREAGCKARLPSTVGGTMPVMSDEVAIASASLDADPSRTQPVRPGSVDASSQMRVLPAGDAMRGSVLFGQSCAGCHGARGDGRSAAAAALRPGPADLTQFAYSDAALHTILENGVSGSSMPAWRDLSDQQMADLIAWLHTIGPSIDRSAVAPAALALGAQLYANDCAVCHGVNGRGDGPMAALIRPMPYDFLHVRPSTQAVDRALREGIPGSAMPSFPNFTTADREALANFVGSLYRDGAAGSPAAPAAPH</sequence>
<keyword evidence="2 6" id="KW-0349">Heme</keyword>
<dbReference type="InterPro" id="IPR003468">
    <property type="entry name" value="Cyt_c_oxidase_monohaem-su/FixO"/>
</dbReference>
<dbReference type="Pfam" id="PF13442">
    <property type="entry name" value="Cytochrome_CBB3"/>
    <property type="match status" value="1"/>
</dbReference>
<evidence type="ECO:0000256" key="2">
    <source>
        <dbReference type="ARBA" id="ARBA00022617"/>
    </source>
</evidence>
<geneLocation type="plasmid" evidence="9 11">
    <name>pBIL</name>
</geneLocation>
<dbReference type="GO" id="GO:0046872">
    <property type="term" value="F:metal ion binding"/>
    <property type="evidence" value="ECO:0007669"/>
    <property type="project" value="UniProtKB-KW"/>
</dbReference>
<dbReference type="GeneID" id="66513164"/>
<keyword evidence="1" id="KW-0813">Transport</keyword>
<dbReference type="AlphaFoldDB" id="A0AAP5QCP3"/>
<dbReference type="SUPFAM" id="SSF46626">
    <property type="entry name" value="Cytochrome c"/>
    <property type="match status" value="3"/>
</dbReference>
<name>A0AAP5QCP3_9BURK</name>
<evidence type="ECO:0000256" key="4">
    <source>
        <dbReference type="ARBA" id="ARBA00022982"/>
    </source>
</evidence>
<evidence type="ECO:0000313" key="10">
    <source>
        <dbReference type="EMBL" id="MDT8840050.1"/>
    </source>
</evidence>
<dbReference type="PROSITE" id="PS51007">
    <property type="entry name" value="CYTC"/>
    <property type="match status" value="3"/>
</dbReference>
<dbReference type="RefSeq" id="WP_052660727.1">
    <property type="nucleotide sequence ID" value="NZ_CADFGE010000013.1"/>
</dbReference>
<dbReference type="Pfam" id="PF02433">
    <property type="entry name" value="FixO"/>
    <property type="match status" value="1"/>
</dbReference>
<evidence type="ECO:0000256" key="3">
    <source>
        <dbReference type="ARBA" id="ARBA00022723"/>
    </source>
</evidence>
<dbReference type="InterPro" id="IPR051811">
    <property type="entry name" value="Cytochrome_c550/c551-like"/>
</dbReference>
<dbReference type="InterPro" id="IPR009056">
    <property type="entry name" value="Cyt_c-like_dom"/>
</dbReference>
<keyword evidence="4" id="KW-0249">Electron transport</keyword>
<dbReference type="Proteomes" id="UP000032614">
    <property type="component" value="Plasmid pBIL"/>
</dbReference>
<feature type="domain" description="Cytochrome c" evidence="8">
    <location>
        <begin position="58"/>
        <end position="173"/>
    </location>
</feature>
<dbReference type="EMBL" id="CP010024">
    <property type="protein sequence ID" value="AJZ56202.1"/>
    <property type="molecule type" value="Genomic_DNA"/>
</dbReference>
<keyword evidence="5 6" id="KW-0408">Iron</keyword>
<keyword evidence="7" id="KW-1133">Transmembrane helix</keyword>
<keyword evidence="9" id="KW-0614">Plasmid</keyword>
<feature type="domain" description="Cytochrome c" evidence="8">
    <location>
        <begin position="234"/>
        <end position="317"/>
    </location>
</feature>
<evidence type="ECO:0000256" key="1">
    <source>
        <dbReference type="ARBA" id="ARBA00022448"/>
    </source>
</evidence>
<dbReference type="Proteomes" id="UP001246473">
    <property type="component" value="Unassembled WGS sequence"/>
</dbReference>
<dbReference type="PANTHER" id="PTHR37823">
    <property type="entry name" value="CYTOCHROME C-553-LIKE"/>
    <property type="match status" value="1"/>
</dbReference>
<feature type="transmembrane region" description="Helical" evidence="7">
    <location>
        <begin position="12"/>
        <end position="36"/>
    </location>
</feature>
<reference evidence="9 11" key="1">
    <citation type="journal article" date="2015" name="Genome Announc.">
        <title>Complete genome sequences for 59 burkholderia isolates, both pathogenic and near neighbor.</title>
        <authorList>
            <person name="Johnson S.L."/>
            <person name="Bishop-Lilly K.A."/>
            <person name="Ladner J.T."/>
            <person name="Daligault H.E."/>
            <person name="Davenport K.W."/>
            <person name="Jaissle J."/>
            <person name="Frey K.G."/>
            <person name="Koroleva G.I."/>
            <person name="Bruce D.C."/>
            <person name="Coyne S.R."/>
            <person name="Broomall S.M."/>
            <person name="Li P.E."/>
            <person name="Teshima H."/>
            <person name="Gibbons H.S."/>
            <person name="Palacios G.F."/>
            <person name="Rosenzweig C.N."/>
            <person name="Redden C.L."/>
            <person name="Xu Y."/>
            <person name="Minogue T.D."/>
            <person name="Chain P.S."/>
        </authorList>
    </citation>
    <scope>NUCLEOTIDE SEQUENCE [LARGE SCALE GENOMIC DNA]</scope>
    <source>
        <strain evidence="9 11">ATCC BAA-463</strain>
        <plasmid evidence="9 11">pBIL</plasmid>
    </source>
</reference>
<proteinExistence type="predicted"/>
<evidence type="ECO:0000256" key="7">
    <source>
        <dbReference type="SAM" id="Phobius"/>
    </source>
</evidence>
<dbReference type="EMBL" id="JANSLM010000008">
    <property type="protein sequence ID" value="MDT8840050.1"/>
    <property type="molecule type" value="Genomic_DNA"/>
</dbReference>
<evidence type="ECO:0000259" key="8">
    <source>
        <dbReference type="PROSITE" id="PS51007"/>
    </source>
</evidence>
<keyword evidence="7" id="KW-0812">Transmembrane</keyword>
<evidence type="ECO:0000313" key="9">
    <source>
        <dbReference type="EMBL" id="AJZ56202.1"/>
    </source>
</evidence>
<gene>
    <name evidence="9" type="ORF">OI25_7894</name>
    <name evidence="10" type="ORF">ParKJ_21735</name>
</gene>
<evidence type="ECO:0000313" key="12">
    <source>
        <dbReference type="Proteomes" id="UP001246473"/>
    </source>
</evidence>
<evidence type="ECO:0000256" key="6">
    <source>
        <dbReference type="PROSITE-ProRule" id="PRU00433"/>
    </source>
</evidence>
<keyword evidence="7" id="KW-0472">Membrane</keyword>
<dbReference type="PANTHER" id="PTHR37823:SF1">
    <property type="entry name" value="CYTOCHROME C-553-LIKE"/>
    <property type="match status" value="1"/>
</dbReference>
<keyword evidence="3 6" id="KW-0479">Metal-binding</keyword>
<dbReference type="InterPro" id="IPR036909">
    <property type="entry name" value="Cyt_c-like_dom_sf"/>
</dbReference>
<organism evidence="10 12">
    <name type="scientific">Paraburkholderia fungorum</name>
    <dbReference type="NCBI Taxonomy" id="134537"/>
    <lineage>
        <taxon>Bacteria</taxon>
        <taxon>Pseudomonadati</taxon>
        <taxon>Pseudomonadota</taxon>
        <taxon>Betaproteobacteria</taxon>
        <taxon>Burkholderiales</taxon>
        <taxon>Burkholderiaceae</taxon>
        <taxon>Paraburkholderia</taxon>
    </lineage>
</organism>
<protein>
    <submittedName>
        <fullName evidence="10">Cbb3-type cytochrome c oxidase subunit II</fullName>
    </submittedName>
    <submittedName>
        <fullName evidence="9">Cytochrome c family protein</fullName>
    </submittedName>
</protein>
<dbReference type="GO" id="GO:0009055">
    <property type="term" value="F:electron transfer activity"/>
    <property type="evidence" value="ECO:0007669"/>
    <property type="project" value="InterPro"/>
</dbReference>
<accession>A0AAP5QCP3</accession>
<reference evidence="10" key="2">
    <citation type="submission" date="2022-08" db="EMBL/GenBank/DDBJ databases">
        <authorList>
            <person name="Kim S.-J."/>
        </authorList>
    </citation>
    <scope>NUCLEOTIDE SEQUENCE</scope>
    <source>
        <strain evidence="10">KJ</strain>
    </source>
</reference>
<dbReference type="KEGG" id="bfn:OI25_7894"/>
<evidence type="ECO:0000256" key="5">
    <source>
        <dbReference type="ARBA" id="ARBA00023004"/>
    </source>
</evidence>
<dbReference type="Pfam" id="PF00034">
    <property type="entry name" value="Cytochrom_C"/>
    <property type="match status" value="1"/>
</dbReference>